<keyword evidence="2" id="KW-1185">Reference proteome</keyword>
<evidence type="ECO:0000313" key="1">
    <source>
        <dbReference type="EMBL" id="GAA3213153.1"/>
    </source>
</evidence>
<dbReference type="EMBL" id="BAAAUV010000007">
    <property type="protein sequence ID" value="GAA3213153.1"/>
    <property type="molecule type" value="Genomic_DNA"/>
</dbReference>
<dbReference type="Proteomes" id="UP001501237">
    <property type="component" value="Unassembled WGS sequence"/>
</dbReference>
<gene>
    <name evidence="1" type="ORF">GCM10010468_32950</name>
</gene>
<evidence type="ECO:0000313" key="2">
    <source>
        <dbReference type="Proteomes" id="UP001501237"/>
    </source>
</evidence>
<accession>A0ABP6QA79</accession>
<dbReference type="RefSeq" id="WP_344828938.1">
    <property type="nucleotide sequence ID" value="NZ_BAAAUV010000007.1"/>
</dbReference>
<protein>
    <submittedName>
        <fullName evidence="1">Uncharacterized protein</fullName>
    </submittedName>
</protein>
<proteinExistence type="predicted"/>
<reference evidence="2" key="1">
    <citation type="journal article" date="2019" name="Int. J. Syst. Evol. Microbiol.">
        <title>The Global Catalogue of Microorganisms (GCM) 10K type strain sequencing project: providing services to taxonomists for standard genome sequencing and annotation.</title>
        <authorList>
            <consortium name="The Broad Institute Genomics Platform"/>
            <consortium name="The Broad Institute Genome Sequencing Center for Infectious Disease"/>
            <person name="Wu L."/>
            <person name="Ma J."/>
        </authorList>
    </citation>
    <scope>NUCLEOTIDE SEQUENCE [LARGE SCALE GENOMIC DNA]</scope>
    <source>
        <strain evidence="2">JCM 9377</strain>
    </source>
</reference>
<organism evidence="1 2">
    <name type="scientific">Actinocorallia longicatena</name>
    <dbReference type="NCBI Taxonomy" id="111803"/>
    <lineage>
        <taxon>Bacteria</taxon>
        <taxon>Bacillati</taxon>
        <taxon>Actinomycetota</taxon>
        <taxon>Actinomycetes</taxon>
        <taxon>Streptosporangiales</taxon>
        <taxon>Thermomonosporaceae</taxon>
        <taxon>Actinocorallia</taxon>
    </lineage>
</organism>
<comment type="caution">
    <text evidence="1">The sequence shown here is derived from an EMBL/GenBank/DDBJ whole genome shotgun (WGS) entry which is preliminary data.</text>
</comment>
<name>A0ABP6QA79_9ACTN</name>
<sequence length="45" mass="5148">MPTPAYKRRSECGAFIREKQAEGRQRPRMLGETLAADRDELLLSV</sequence>